<evidence type="ECO:0000313" key="1">
    <source>
        <dbReference type="EMBL" id="KAH7902858.1"/>
    </source>
</evidence>
<sequence length="77" mass="8764">ANAYRVCIANYVGNLKSIHPTFGLRPNHHASFHIYDYPVLFGPVHGWWTFPFERLIGILQRLPGNHKSGELCSGFVK</sequence>
<feature type="non-terminal residue" evidence="1">
    <location>
        <position position="1"/>
    </location>
</feature>
<protein>
    <submittedName>
        <fullName evidence="1">Uncharacterized protein</fullName>
    </submittedName>
</protein>
<dbReference type="EMBL" id="MU269455">
    <property type="protein sequence ID" value="KAH7902858.1"/>
    <property type="molecule type" value="Genomic_DNA"/>
</dbReference>
<name>A0ACB7ZPV5_9AGAM</name>
<gene>
    <name evidence="1" type="ORF">BJ138DRAFT_1021446</name>
</gene>
<accession>A0ACB7ZPV5</accession>
<reference evidence="1" key="1">
    <citation type="journal article" date="2021" name="New Phytol.">
        <title>Evolutionary innovations through gain and loss of genes in the ectomycorrhizal Boletales.</title>
        <authorList>
            <person name="Wu G."/>
            <person name="Miyauchi S."/>
            <person name="Morin E."/>
            <person name="Kuo A."/>
            <person name="Drula E."/>
            <person name="Varga T."/>
            <person name="Kohler A."/>
            <person name="Feng B."/>
            <person name="Cao Y."/>
            <person name="Lipzen A."/>
            <person name="Daum C."/>
            <person name="Hundley H."/>
            <person name="Pangilinan J."/>
            <person name="Johnson J."/>
            <person name="Barry K."/>
            <person name="LaButti K."/>
            <person name="Ng V."/>
            <person name="Ahrendt S."/>
            <person name="Min B."/>
            <person name="Choi I.G."/>
            <person name="Park H."/>
            <person name="Plett J.M."/>
            <person name="Magnuson J."/>
            <person name="Spatafora J.W."/>
            <person name="Nagy L.G."/>
            <person name="Henrissat B."/>
            <person name="Grigoriev I.V."/>
            <person name="Yang Z.L."/>
            <person name="Xu J."/>
            <person name="Martin F.M."/>
        </authorList>
    </citation>
    <scope>NUCLEOTIDE SEQUENCE</scope>
    <source>
        <strain evidence="1">ATCC 28755</strain>
    </source>
</reference>
<proteinExistence type="predicted"/>
<dbReference type="Proteomes" id="UP000790377">
    <property type="component" value="Unassembled WGS sequence"/>
</dbReference>
<evidence type="ECO:0000313" key="2">
    <source>
        <dbReference type="Proteomes" id="UP000790377"/>
    </source>
</evidence>
<organism evidence="1 2">
    <name type="scientific">Hygrophoropsis aurantiaca</name>
    <dbReference type="NCBI Taxonomy" id="72124"/>
    <lineage>
        <taxon>Eukaryota</taxon>
        <taxon>Fungi</taxon>
        <taxon>Dikarya</taxon>
        <taxon>Basidiomycota</taxon>
        <taxon>Agaricomycotina</taxon>
        <taxon>Agaricomycetes</taxon>
        <taxon>Agaricomycetidae</taxon>
        <taxon>Boletales</taxon>
        <taxon>Coniophorineae</taxon>
        <taxon>Hygrophoropsidaceae</taxon>
        <taxon>Hygrophoropsis</taxon>
    </lineage>
</organism>
<keyword evidence="2" id="KW-1185">Reference proteome</keyword>
<comment type="caution">
    <text evidence="1">The sequence shown here is derived from an EMBL/GenBank/DDBJ whole genome shotgun (WGS) entry which is preliminary data.</text>
</comment>